<dbReference type="AlphaFoldDB" id="A0A6J7M4V4"/>
<dbReference type="Pfam" id="PF12005">
    <property type="entry name" value="DUF3499"/>
    <property type="match status" value="1"/>
</dbReference>
<dbReference type="EMBL" id="CAFAAQ010000046">
    <property type="protein sequence ID" value="CAB4803416.1"/>
    <property type="molecule type" value="Genomic_DNA"/>
</dbReference>
<dbReference type="EMBL" id="CAEZXS010000139">
    <property type="protein sequence ID" value="CAB4705343.1"/>
    <property type="molecule type" value="Genomic_DNA"/>
</dbReference>
<gene>
    <name evidence="2" type="ORF">UFOPK2582_01146</name>
    <name evidence="3" type="ORF">UFOPK3046_00699</name>
    <name evidence="4" type="ORF">UFOPK3914_00718</name>
    <name evidence="5" type="ORF">UFOPK4173_01394</name>
    <name evidence="6" type="ORF">UFOPK4354_00598</name>
</gene>
<name>A0A6J7M4V4_9ZZZZ</name>
<evidence type="ECO:0000313" key="3">
    <source>
        <dbReference type="EMBL" id="CAB4803416.1"/>
    </source>
</evidence>
<evidence type="ECO:0000313" key="2">
    <source>
        <dbReference type="EMBL" id="CAB4705343.1"/>
    </source>
</evidence>
<sequence>MSYAYAEGVVWLEPLRPESHPMVHDLCAQHAANVRVPQGWELRDEFEAAEAADQVPAATSSQAFSEYRGPEQLDLIGA</sequence>
<evidence type="ECO:0000313" key="6">
    <source>
        <dbReference type="EMBL" id="CAB5064681.1"/>
    </source>
</evidence>
<proteinExistence type="predicted"/>
<dbReference type="InterPro" id="IPR021888">
    <property type="entry name" value="DUF3499"/>
</dbReference>
<dbReference type="EMBL" id="CAFBQW010000047">
    <property type="protein sequence ID" value="CAB5064681.1"/>
    <property type="molecule type" value="Genomic_DNA"/>
</dbReference>
<feature type="region of interest" description="Disordered" evidence="1">
    <location>
        <begin position="55"/>
        <end position="78"/>
    </location>
</feature>
<protein>
    <submittedName>
        <fullName evidence="4">Unannotated protein</fullName>
    </submittedName>
</protein>
<evidence type="ECO:0000256" key="1">
    <source>
        <dbReference type="SAM" id="MobiDB-lite"/>
    </source>
</evidence>
<dbReference type="EMBL" id="CAFBOG010000050">
    <property type="protein sequence ID" value="CAB4975677.1"/>
    <property type="molecule type" value="Genomic_DNA"/>
</dbReference>
<reference evidence="4" key="1">
    <citation type="submission" date="2020-05" db="EMBL/GenBank/DDBJ databases">
        <authorList>
            <person name="Chiriac C."/>
            <person name="Salcher M."/>
            <person name="Ghai R."/>
            <person name="Kavagutti S V."/>
        </authorList>
    </citation>
    <scope>NUCLEOTIDE SEQUENCE</scope>
</reference>
<evidence type="ECO:0000313" key="4">
    <source>
        <dbReference type="EMBL" id="CAB4975677.1"/>
    </source>
</evidence>
<evidence type="ECO:0000313" key="5">
    <source>
        <dbReference type="EMBL" id="CAB5037508.1"/>
    </source>
</evidence>
<accession>A0A6J7M4V4</accession>
<organism evidence="4">
    <name type="scientific">freshwater metagenome</name>
    <dbReference type="NCBI Taxonomy" id="449393"/>
    <lineage>
        <taxon>unclassified sequences</taxon>
        <taxon>metagenomes</taxon>
        <taxon>ecological metagenomes</taxon>
    </lineage>
</organism>
<dbReference type="EMBL" id="CAFBPW010000182">
    <property type="protein sequence ID" value="CAB5037508.1"/>
    <property type="molecule type" value="Genomic_DNA"/>
</dbReference>